<feature type="compositionally biased region" description="Basic and acidic residues" evidence="5">
    <location>
        <begin position="67"/>
        <end position="78"/>
    </location>
</feature>
<dbReference type="SUPFAM" id="SSF90229">
    <property type="entry name" value="CCCH zinc finger"/>
    <property type="match status" value="1"/>
</dbReference>
<dbReference type="GO" id="GO:0008270">
    <property type="term" value="F:zinc ion binding"/>
    <property type="evidence" value="ECO:0007669"/>
    <property type="project" value="UniProtKB-KW"/>
</dbReference>
<dbReference type="OrthoDB" id="273070at2759"/>
<feature type="domain" description="C3H1-type" evidence="6">
    <location>
        <begin position="185"/>
        <end position="212"/>
    </location>
</feature>
<feature type="compositionally biased region" description="Basic and acidic residues" evidence="5">
    <location>
        <begin position="47"/>
        <end position="57"/>
    </location>
</feature>
<feature type="zinc finger region" description="C3H1-type" evidence="4">
    <location>
        <begin position="185"/>
        <end position="212"/>
    </location>
</feature>
<name>A0A8H7ERG7_9FUNG</name>
<gene>
    <name evidence="7" type="ORF">EC973_004237</name>
</gene>
<evidence type="ECO:0000256" key="2">
    <source>
        <dbReference type="ARBA" id="ARBA00022771"/>
    </source>
</evidence>
<dbReference type="InterPro" id="IPR000571">
    <property type="entry name" value="Znf_CCCH"/>
</dbReference>
<feature type="region of interest" description="Disordered" evidence="5">
    <location>
        <begin position="22"/>
        <end position="120"/>
    </location>
</feature>
<dbReference type="InterPro" id="IPR032297">
    <property type="entry name" value="Torus"/>
</dbReference>
<proteinExistence type="predicted"/>
<keyword evidence="2 4" id="KW-0863">Zinc-finger</keyword>
<dbReference type="PROSITE" id="PS50103">
    <property type="entry name" value="ZF_C3H1"/>
    <property type="match status" value="1"/>
</dbReference>
<keyword evidence="8" id="KW-1185">Reference proteome</keyword>
<evidence type="ECO:0000256" key="4">
    <source>
        <dbReference type="PROSITE-ProRule" id="PRU00723"/>
    </source>
</evidence>
<evidence type="ECO:0000313" key="8">
    <source>
        <dbReference type="Proteomes" id="UP000605846"/>
    </source>
</evidence>
<sequence length="248" mass="28627">MSTTFLEFQQKLQQQISAAISSESYVKEDASTSATTSNKANQTMSWESKRAPLDDARPLQPEISNDDGARSPRKRSPETPEELEQWLENRRRNYPRSQKQSLPEQKKRRADIDADEPLEPKKACLEATKEPGDETFFDATDEWSERKGSQPDTRIHLDRFSFIQNDHEHKEQISDERESGNGLVSQSRTLCIYFARGWCRRGNACHFAHELPQSDQLSRTTQVTEEALEQRPNLLYTVKAIKIRLSQE</sequence>
<evidence type="ECO:0000256" key="3">
    <source>
        <dbReference type="ARBA" id="ARBA00022833"/>
    </source>
</evidence>
<comment type="caution">
    <text evidence="7">The sequence shown here is derived from an EMBL/GenBank/DDBJ whole genome shotgun (WGS) entry which is preliminary data.</text>
</comment>
<dbReference type="Pfam" id="PF16131">
    <property type="entry name" value="Torus"/>
    <property type="match status" value="1"/>
</dbReference>
<dbReference type="Proteomes" id="UP000605846">
    <property type="component" value="Unassembled WGS sequence"/>
</dbReference>
<keyword evidence="3 4" id="KW-0862">Zinc</keyword>
<dbReference type="Gene3D" id="4.10.1000.10">
    <property type="entry name" value="Zinc finger, CCCH-type"/>
    <property type="match status" value="1"/>
</dbReference>
<evidence type="ECO:0000259" key="6">
    <source>
        <dbReference type="PROSITE" id="PS50103"/>
    </source>
</evidence>
<keyword evidence="1 4" id="KW-0479">Metal-binding</keyword>
<evidence type="ECO:0000313" key="7">
    <source>
        <dbReference type="EMBL" id="KAF7729562.1"/>
    </source>
</evidence>
<accession>A0A8H7ERG7</accession>
<dbReference type="AlphaFoldDB" id="A0A8H7ERG7"/>
<evidence type="ECO:0000256" key="5">
    <source>
        <dbReference type="SAM" id="MobiDB-lite"/>
    </source>
</evidence>
<dbReference type="SMART" id="SM00356">
    <property type="entry name" value="ZnF_C3H1"/>
    <property type="match status" value="1"/>
</dbReference>
<feature type="compositionally biased region" description="Polar residues" evidence="5">
    <location>
        <begin position="31"/>
        <end position="46"/>
    </location>
</feature>
<dbReference type="EMBL" id="JABAYA010000024">
    <property type="protein sequence ID" value="KAF7729562.1"/>
    <property type="molecule type" value="Genomic_DNA"/>
</dbReference>
<evidence type="ECO:0000256" key="1">
    <source>
        <dbReference type="ARBA" id="ARBA00022723"/>
    </source>
</evidence>
<reference evidence="7" key="1">
    <citation type="submission" date="2020-01" db="EMBL/GenBank/DDBJ databases">
        <title>Genome Sequencing of Three Apophysomyces-Like Fungal Strains Confirms a Novel Fungal Genus in the Mucoromycota with divergent Burkholderia-like Endosymbiotic Bacteria.</title>
        <authorList>
            <person name="Stajich J.E."/>
            <person name="Macias A.M."/>
            <person name="Carter-House D."/>
            <person name="Lovett B."/>
            <person name="Kasson L.R."/>
            <person name="Berry K."/>
            <person name="Grigoriev I."/>
            <person name="Chang Y."/>
            <person name="Spatafora J."/>
            <person name="Kasson M.T."/>
        </authorList>
    </citation>
    <scope>NUCLEOTIDE SEQUENCE</scope>
    <source>
        <strain evidence="7">NRRL A-21654</strain>
    </source>
</reference>
<protein>
    <recommendedName>
        <fullName evidence="6">C3H1-type domain-containing protein</fullName>
    </recommendedName>
</protein>
<dbReference type="InterPro" id="IPR036855">
    <property type="entry name" value="Znf_CCCH_sf"/>
</dbReference>
<organism evidence="7 8">
    <name type="scientific">Apophysomyces ossiformis</name>
    <dbReference type="NCBI Taxonomy" id="679940"/>
    <lineage>
        <taxon>Eukaryota</taxon>
        <taxon>Fungi</taxon>
        <taxon>Fungi incertae sedis</taxon>
        <taxon>Mucoromycota</taxon>
        <taxon>Mucoromycotina</taxon>
        <taxon>Mucoromycetes</taxon>
        <taxon>Mucorales</taxon>
        <taxon>Mucorineae</taxon>
        <taxon>Mucoraceae</taxon>
        <taxon>Apophysomyces</taxon>
    </lineage>
</organism>